<accession>A0A364NIC4</accession>
<dbReference type="OrthoDB" id="6087575at2"/>
<dbReference type="RefSeq" id="WP_112160285.1">
    <property type="nucleotide sequence ID" value="NZ_QKRX01000015.1"/>
</dbReference>
<organism evidence="2 3">
    <name type="scientific">Nitrincola tibetensis</name>
    <dbReference type="NCBI Taxonomy" id="2219697"/>
    <lineage>
        <taxon>Bacteria</taxon>
        <taxon>Pseudomonadati</taxon>
        <taxon>Pseudomonadota</taxon>
        <taxon>Gammaproteobacteria</taxon>
        <taxon>Oceanospirillales</taxon>
        <taxon>Oceanospirillaceae</taxon>
        <taxon>Nitrincola</taxon>
    </lineage>
</organism>
<protein>
    <submittedName>
        <fullName evidence="2">Uncharacterized protein</fullName>
    </submittedName>
</protein>
<proteinExistence type="predicted"/>
<sequence>MRLTAGLVCLTLLFSLSGCTDIVRPSTGSSTVVGESSNIDFGAQQRLSSPEITALNWFPNYQQPILQFEILLARQTQSQDPEQLQTLLNLAYLYDAQLYVLFHELLDYLPELARSREIKEQNEWLDLRETQMSDAFVKNQGGDLGSIQASQAFIADTRKRIAIIEERLAIVKIR</sequence>
<comment type="caution">
    <text evidence="2">The sequence shown here is derived from an EMBL/GenBank/DDBJ whole genome shotgun (WGS) entry which is preliminary data.</text>
</comment>
<dbReference type="PROSITE" id="PS51257">
    <property type="entry name" value="PROKAR_LIPOPROTEIN"/>
    <property type="match status" value="1"/>
</dbReference>
<dbReference type="Proteomes" id="UP000250744">
    <property type="component" value="Unassembled WGS sequence"/>
</dbReference>
<keyword evidence="1" id="KW-0732">Signal</keyword>
<evidence type="ECO:0000256" key="1">
    <source>
        <dbReference type="SAM" id="SignalP"/>
    </source>
</evidence>
<evidence type="ECO:0000313" key="3">
    <source>
        <dbReference type="Proteomes" id="UP000250744"/>
    </source>
</evidence>
<name>A0A364NIC4_9GAMM</name>
<reference evidence="2 3" key="1">
    <citation type="submission" date="2018-06" db="EMBL/GenBank/DDBJ databases">
        <title>Nitrincola tibetense sp. nov., isolated from Lake XuguoCo on Tibetan Plateau.</title>
        <authorList>
            <person name="Xing P."/>
        </authorList>
    </citation>
    <scope>NUCLEOTIDE SEQUENCE [LARGE SCALE GENOMIC DNA]</scope>
    <source>
        <strain evidence="3">xg18</strain>
    </source>
</reference>
<dbReference type="AlphaFoldDB" id="A0A364NIC4"/>
<keyword evidence="3" id="KW-1185">Reference proteome</keyword>
<feature type="chain" id="PRO_5016735390" evidence="1">
    <location>
        <begin position="21"/>
        <end position="174"/>
    </location>
</feature>
<feature type="signal peptide" evidence="1">
    <location>
        <begin position="1"/>
        <end position="20"/>
    </location>
</feature>
<gene>
    <name evidence="2" type="ORF">DN062_15910</name>
</gene>
<dbReference type="EMBL" id="QKRX01000015">
    <property type="protein sequence ID" value="RAU16878.1"/>
    <property type="molecule type" value="Genomic_DNA"/>
</dbReference>
<evidence type="ECO:0000313" key="2">
    <source>
        <dbReference type="EMBL" id="RAU16878.1"/>
    </source>
</evidence>